<dbReference type="EMBL" id="VRLW01000001">
    <property type="protein sequence ID" value="KAA1257528.1"/>
    <property type="molecule type" value="Genomic_DNA"/>
</dbReference>
<evidence type="ECO:0000313" key="3">
    <source>
        <dbReference type="Proteomes" id="UP000322699"/>
    </source>
</evidence>
<gene>
    <name evidence="2" type="ORF">LF1_00150</name>
</gene>
<dbReference type="AlphaFoldDB" id="A0A5B1C8R2"/>
<name>A0A5B1C8R2_9BACT</name>
<evidence type="ECO:0000256" key="1">
    <source>
        <dbReference type="SAM" id="SignalP"/>
    </source>
</evidence>
<evidence type="ECO:0000313" key="2">
    <source>
        <dbReference type="EMBL" id="KAA1257528.1"/>
    </source>
</evidence>
<reference evidence="2 3" key="1">
    <citation type="submission" date="2019-08" db="EMBL/GenBank/DDBJ databases">
        <title>Deep-cultivation of Planctomycetes and their phenomic and genomic characterization uncovers novel biology.</title>
        <authorList>
            <person name="Wiegand S."/>
            <person name="Jogler M."/>
            <person name="Boedeker C."/>
            <person name="Pinto D."/>
            <person name="Vollmers J."/>
            <person name="Rivas-Marin E."/>
            <person name="Kohn T."/>
            <person name="Peeters S.H."/>
            <person name="Heuer A."/>
            <person name="Rast P."/>
            <person name="Oberbeckmann S."/>
            <person name="Bunk B."/>
            <person name="Jeske O."/>
            <person name="Meyerdierks A."/>
            <person name="Storesund J.E."/>
            <person name="Kallscheuer N."/>
            <person name="Luecker S."/>
            <person name="Lage O.M."/>
            <person name="Pohl T."/>
            <person name="Merkel B.J."/>
            <person name="Hornburger P."/>
            <person name="Mueller R.-W."/>
            <person name="Bruemmer F."/>
            <person name="Labrenz M."/>
            <person name="Spormann A.M."/>
            <person name="Op Den Camp H."/>
            <person name="Overmann J."/>
            <person name="Amann R."/>
            <person name="Jetten M.S.M."/>
            <person name="Mascher T."/>
            <person name="Medema M.H."/>
            <person name="Devos D.P."/>
            <person name="Kaster A.-K."/>
            <person name="Ovreas L."/>
            <person name="Rohde M."/>
            <person name="Galperin M.Y."/>
            <person name="Jogler C."/>
        </authorList>
    </citation>
    <scope>NUCLEOTIDE SEQUENCE [LARGE SCALE GENOMIC DNA]</scope>
    <source>
        <strain evidence="2 3">LF1</strain>
    </source>
</reference>
<dbReference type="RefSeq" id="WP_149752474.1">
    <property type="nucleotide sequence ID" value="NZ_LWSK01000226.1"/>
</dbReference>
<sequence precursor="true">MRSAVIALLLGFVALSAQADEPLRHTLQFDPLWQKQRAAEWKADRDRLNLIFDYPMTRKLGLSLGRMLAEPDAWRIAPQPTGDLPTPPLFWETVNSLTIADG</sequence>
<protein>
    <submittedName>
        <fullName evidence="2">Uncharacterized protein</fullName>
    </submittedName>
</protein>
<keyword evidence="3" id="KW-1185">Reference proteome</keyword>
<accession>A0A5B1C8R2</accession>
<organism evidence="2 3">
    <name type="scientific">Rubripirellula obstinata</name>
    <dbReference type="NCBI Taxonomy" id="406547"/>
    <lineage>
        <taxon>Bacteria</taxon>
        <taxon>Pseudomonadati</taxon>
        <taxon>Planctomycetota</taxon>
        <taxon>Planctomycetia</taxon>
        <taxon>Pirellulales</taxon>
        <taxon>Pirellulaceae</taxon>
        <taxon>Rubripirellula</taxon>
    </lineage>
</organism>
<keyword evidence="1" id="KW-0732">Signal</keyword>
<feature type="signal peptide" evidence="1">
    <location>
        <begin position="1"/>
        <end position="19"/>
    </location>
</feature>
<proteinExistence type="predicted"/>
<feature type="chain" id="PRO_5022806661" evidence="1">
    <location>
        <begin position="20"/>
        <end position="102"/>
    </location>
</feature>
<dbReference type="Proteomes" id="UP000322699">
    <property type="component" value="Unassembled WGS sequence"/>
</dbReference>
<comment type="caution">
    <text evidence="2">The sequence shown here is derived from an EMBL/GenBank/DDBJ whole genome shotgun (WGS) entry which is preliminary data.</text>
</comment>